<dbReference type="OrthoDB" id="7876121at2"/>
<sequence>MFGNRFCAGVAVAVLAGQVVTAASVPAYAVAVPGAQSLAPADPLGSVLEELLLAQYSSSMSSEPSGPSYDVDRQERDPKLSASYDLDERVTRGVIWIIQNGSNECRNSIRPEYRFDCLRNVLGRAASTIENRPNYRDAARELRSLSRKLDGIVSKYQDRSAPRAAVGQRTYRAVSTANLEQARREASEAIDESVTKLLRSAGNSEKRKTHYSQIATAVGSTKRLLRS</sequence>
<evidence type="ECO:0000313" key="3">
    <source>
        <dbReference type="Proteomes" id="UP000048926"/>
    </source>
</evidence>
<keyword evidence="1" id="KW-0732">Signal</keyword>
<dbReference type="RefSeq" id="WP_055661534.1">
    <property type="nucleotide sequence ID" value="NZ_CXST01000008.1"/>
</dbReference>
<name>A0A0M6YE28_9HYPH</name>
<gene>
    <name evidence="2" type="ORF">LAL4801_05969</name>
</gene>
<feature type="signal peptide" evidence="1">
    <location>
        <begin position="1"/>
        <end position="22"/>
    </location>
</feature>
<protein>
    <submittedName>
        <fullName evidence="2">Uncharacterized protein</fullName>
    </submittedName>
</protein>
<accession>A0A0M6YE28</accession>
<dbReference type="Proteomes" id="UP000048926">
    <property type="component" value="Unassembled WGS sequence"/>
</dbReference>
<organism evidence="2 3">
    <name type="scientific">Roseibium aggregatum</name>
    <dbReference type="NCBI Taxonomy" id="187304"/>
    <lineage>
        <taxon>Bacteria</taxon>
        <taxon>Pseudomonadati</taxon>
        <taxon>Pseudomonadota</taxon>
        <taxon>Alphaproteobacteria</taxon>
        <taxon>Hyphomicrobiales</taxon>
        <taxon>Stappiaceae</taxon>
        <taxon>Roseibium</taxon>
    </lineage>
</organism>
<proteinExistence type="predicted"/>
<dbReference type="AlphaFoldDB" id="A0A0M6YE28"/>
<feature type="chain" id="PRO_5005807740" evidence="1">
    <location>
        <begin position="23"/>
        <end position="227"/>
    </location>
</feature>
<keyword evidence="3" id="KW-1185">Reference proteome</keyword>
<evidence type="ECO:0000313" key="2">
    <source>
        <dbReference type="EMBL" id="CTQ47507.1"/>
    </source>
</evidence>
<evidence type="ECO:0000256" key="1">
    <source>
        <dbReference type="SAM" id="SignalP"/>
    </source>
</evidence>
<reference evidence="3" key="1">
    <citation type="submission" date="2015-07" db="EMBL/GenBank/DDBJ databases">
        <authorList>
            <person name="Rodrigo-Torres Lidia"/>
            <person name="Arahal R.David."/>
        </authorList>
    </citation>
    <scope>NUCLEOTIDE SEQUENCE [LARGE SCALE GENOMIC DNA]</scope>
    <source>
        <strain evidence="3">CECT 4801</strain>
    </source>
</reference>
<dbReference type="EMBL" id="CXST01000008">
    <property type="protein sequence ID" value="CTQ47507.1"/>
    <property type="molecule type" value="Genomic_DNA"/>
</dbReference>